<keyword evidence="4" id="KW-1185">Reference proteome</keyword>
<evidence type="ECO:0000313" key="5">
    <source>
        <dbReference type="Proteomes" id="UP000255110"/>
    </source>
</evidence>
<name>A0A378LFR5_9GAMM</name>
<dbReference type="Proteomes" id="UP000054820">
    <property type="component" value="Unassembled WGS sequence"/>
</dbReference>
<evidence type="ECO:0000256" key="1">
    <source>
        <dbReference type="SAM" id="Phobius"/>
    </source>
</evidence>
<dbReference type="EMBL" id="LNYZ01000005">
    <property type="protein sequence ID" value="KTD79506.1"/>
    <property type="molecule type" value="Genomic_DNA"/>
</dbReference>
<keyword evidence="1" id="KW-0472">Membrane</keyword>
<evidence type="ECO:0000313" key="3">
    <source>
        <dbReference type="EMBL" id="STY24609.1"/>
    </source>
</evidence>
<sequence length="761" mass="86052">MPYLVQGNAQQIFHAFGQGWAIAEKKDDTNIIYRDVPAVNFLGTVQQAIRHFKIWYTKSLGKYYLQGNMTAGNLAFLFGPDPLKKNGESSETCHANLVRQNFSYINDAGESCGLLVMYRKDDPKQWVMALGKNGHAAPQDRALYCLSSFDLNPFIKDRNSGVAVSSVPSLDPLLQQIGSALPGMLLQNAVNGDNAINLRFQRIALLMRKLHVVQDTVTLRAPIPFFELNLPALFADNPALDRILQYKIQDELSFSANVLKDLLSEPSQLRKEIEALHLTADERVNKSLLKVLIVFYEKGLLEQNRNLLTNLELIKKFSAYMWDETQIKLIPFLMQQNYSEEEIRRILSNAAYYQALNKLIDLEPALAIEAKEFFNDPTKLEELDLIHSFPDEDCKKLCLIFWVKGSLSEDGYQQIFAAAKDYPLMASSLVALDQTKTIDIEKLEQHALTPHLHLKDSIRHHFAKELQEITNLESSLYKLSSQELEAANAALWLLKGSDGITPQEYELVLGKDYKGQALRLLLPQLANIPDEAHRKTLIKVLYAGVIHGIQTQGNQVQAIEDPLQLALAERLRERFICVTLMQNLSINAEMVGLAAQESEEAERFRQVILRVEAQCKVISTRLAGSESYKKMQGKWEKAQAGYRKNLYSIAYDALMDPDIDVRDRLKTAEKGILNIVDPQTNPEYKSIVDALIVLANIVITAITVFGANAIKYKLTRNLWFFNQTTSGEEIRALDKDVLALIEPEQTDENDIWSILSCSQMS</sequence>
<dbReference type="RefSeq" id="WP_058476305.1">
    <property type="nucleotide sequence ID" value="NZ_CAAAIO010000004.1"/>
</dbReference>
<dbReference type="Proteomes" id="UP000255110">
    <property type="component" value="Unassembled WGS sequence"/>
</dbReference>
<evidence type="ECO:0000313" key="4">
    <source>
        <dbReference type="Proteomes" id="UP000054820"/>
    </source>
</evidence>
<reference evidence="2 4" key="1">
    <citation type="submission" date="2015-11" db="EMBL/GenBank/DDBJ databases">
        <title>Genomic analysis of 38 Legionella species identifies large and diverse effector repertoires.</title>
        <authorList>
            <person name="Burstein D."/>
            <person name="Amaro F."/>
            <person name="Zusman T."/>
            <person name="Lifshitz Z."/>
            <person name="Cohen O."/>
            <person name="Gilbert J.A."/>
            <person name="Pupko T."/>
            <person name="Shuman H.A."/>
            <person name="Segal G."/>
        </authorList>
    </citation>
    <scope>NUCLEOTIDE SEQUENCE [LARGE SCALE GENOMIC DNA]</scope>
    <source>
        <strain evidence="2 4">SC-18-C9</strain>
    </source>
</reference>
<dbReference type="EMBL" id="UGOY01000001">
    <property type="protein sequence ID" value="STY24609.1"/>
    <property type="molecule type" value="Genomic_DNA"/>
</dbReference>
<proteinExistence type="predicted"/>
<protein>
    <submittedName>
        <fullName evidence="3">Uncharacterized protein</fullName>
    </submittedName>
</protein>
<evidence type="ECO:0000313" key="2">
    <source>
        <dbReference type="EMBL" id="KTD79506.1"/>
    </source>
</evidence>
<organism evidence="3 5">
    <name type="scientific">Legionella steigerwaltii</name>
    <dbReference type="NCBI Taxonomy" id="460"/>
    <lineage>
        <taxon>Bacteria</taxon>
        <taxon>Pseudomonadati</taxon>
        <taxon>Pseudomonadota</taxon>
        <taxon>Gammaproteobacteria</taxon>
        <taxon>Legionellales</taxon>
        <taxon>Legionellaceae</taxon>
        <taxon>Legionella</taxon>
    </lineage>
</organism>
<keyword evidence="1" id="KW-0812">Transmembrane</keyword>
<gene>
    <name evidence="2" type="ORF">Lstg_0722</name>
    <name evidence="3" type="ORF">NCTC11991_03239</name>
</gene>
<feature type="transmembrane region" description="Helical" evidence="1">
    <location>
        <begin position="690"/>
        <end position="710"/>
    </location>
</feature>
<reference evidence="3 5" key="2">
    <citation type="submission" date="2018-06" db="EMBL/GenBank/DDBJ databases">
        <authorList>
            <consortium name="Pathogen Informatics"/>
            <person name="Doyle S."/>
        </authorList>
    </citation>
    <scope>NUCLEOTIDE SEQUENCE [LARGE SCALE GENOMIC DNA]</scope>
    <source>
        <strain evidence="3 5">NCTC11991</strain>
    </source>
</reference>
<dbReference type="STRING" id="460.Lstg_0722"/>
<accession>A0A378LFR5</accession>
<dbReference type="OrthoDB" id="5649212at2"/>
<dbReference type="AlphaFoldDB" id="A0A378LFR5"/>
<keyword evidence="1" id="KW-1133">Transmembrane helix</keyword>